<dbReference type="PANTHER" id="PTHR44329:SF261">
    <property type="entry name" value="ZINC FINGER CONTAINING PROTEIN KINASE-RELATED"/>
    <property type="match status" value="1"/>
</dbReference>
<dbReference type="STRING" id="230819.A0A5C3KME7"/>
<dbReference type="GO" id="GO:0005524">
    <property type="term" value="F:ATP binding"/>
    <property type="evidence" value="ECO:0007669"/>
    <property type="project" value="InterPro"/>
</dbReference>
<dbReference type="PANTHER" id="PTHR44329">
    <property type="entry name" value="SERINE/THREONINE-PROTEIN KINASE TNNI3K-RELATED"/>
    <property type="match status" value="1"/>
</dbReference>
<organism evidence="2 3">
    <name type="scientific">Coprinopsis marcescibilis</name>
    <name type="common">Agaric fungus</name>
    <name type="synonym">Psathyrella marcescibilis</name>
    <dbReference type="NCBI Taxonomy" id="230819"/>
    <lineage>
        <taxon>Eukaryota</taxon>
        <taxon>Fungi</taxon>
        <taxon>Dikarya</taxon>
        <taxon>Basidiomycota</taxon>
        <taxon>Agaricomycotina</taxon>
        <taxon>Agaricomycetes</taxon>
        <taxon>Agaricomycetidae</taxon>
        <taxon>Agaricales</taxon>
        <taxon>Agaricineae</taxon>
        <taxon>Psathyrellaceae</taxon>
        <taxon>Coprinopsis</taxon>
    </lineage>
</organism>
<keyword evidence="2" id="KW-0418">Kinase</keyword>
<dbReference type="Gene3D" id="1.10.510.10">
    <property type="entry name" value="Transferase(Phosphotransferase) domain 1"/>
    <property type="match status" value="1"/>
</dbReference>
<evidence type="ECO:0000313" key="3">
    <source>
        <dbReference type="Proteomes" id="UP000307440"/>
    </source>
</evidence>
<sequence length="434" mass="48261">MTITLSAAELENVSTSGQPIAVDVPSTNNRKQLLEAVLRATGIAKNENFKSSDNGGLGLARFYMALKEIVKKGSSRALLSVERQDQYQMIIDSLHSLLLDNRVGGQQRIYLCNAMIRFCGAKEQFPTALKLEKLKQDPHPYTAGRFGYVYKGESDGKPVAIKVIKIYADDINNLSKVAKAVSKEAITWSLCAHPNLLPFYGVYPLEESEYGEVCMVSPWMANGNLHQYMKLHPDLSPKTKVSLISDVARGMAYLHENSMIHGNLKGTNILIKPDGQACLAAFGCTELFNHEITAWTSIKTGSTGRSGTLRWQAPECMPYYDPPEEIADVQQVDDVLSETARWSEKVDIYAFSCVCYEIVTGQIPFGGVKDNYVQSKVIRGIRPAVPAERFGLLTELLSLMDDCWKQSPAERPSAPEVVKRVDEIKNRLYLFAHV</sequence>
<dbReference type="InterPro" id="IPR011009">
    <property type="entry name" value="Kinase-like_dom_sf"/>
</dbReference>
<dbReference type="Pfam" id="PF07714">
    <property type="entry name" value="PK_Tyr_Ser-Thr"/>
    <property type="match status" value="1"/>
</dbReference>
<protein>
    <submittedName>
        <fullName evidence="2">Kinase-like protein</fullName>
    </submittedName>
</protein>
<accession>A0A5C3KME7</accession>
<dbReference type="OrthoDB" id="4062651at2759"/>
<dbReference type="InterPro" id="IPR001245">
    <property type="entry name" value="Ser-Thr/Tyr_kinase_cat_dom"/>
</dbReference>
<dbReference type="GO" id="GO:0004674">
    <property type="term" value="F:protein serine/threonine kinase activity"/>
    <property type="evidence" value="ECO:0007669"/>
    <property type="project" value="TreeGrafter"/>
</dbReference>
<evidence type="ECO:0000259" key="1">
    <source>
        <dbReference type="PROSITE" id="PS50011"/>
    </source>
</evidence>
<dbReference type="InterPro" id="IPR051681">
    <property type="entry name" value="Ser/Thr_Kinases-Pseudokinases"/>
</dbReference>
<dbReference type="PROSITE" id="PS50011">
    <property type="entry name" value="PROTEIN_KINASE_DOM"/>
    <property type="match status" value="1"/>
</dbReference>
<proteinExistence type="predicted"/>
<dbReference type="InterPro" id="IPR000719">
    <property type="entry name" value="Prot_kinase_dom"/>
</dbReference>
<evidence type="ECO:0000313" key="2">
    <source>
        <dbReference type="EMBL" id="TFK21392.1"/>
    </source>
</evidence>
<dbReference type="Proteomes" id="UP000307440">
    <property type="component" value="Unassembled WGS sequence"/>
</dbReference>
<name>A0A5C3KME7_COPMA</name>
<gene>
    <name evidence="2" type="ORF">FA15DRAFT_672587</name>
</gene>
<feature type="domain" description="Protein kinase" evidence="1">
    <location>
        <begin position="135"/>
        <end position="430"/>
    </location>
</feature>
<dbReference type="AlphaFoldDB" id="A0A5C3KME7"/>
<keyword evidence="3" id="KW-1185">Reference proteome</keyword>
<keyword evidence="2" id="KW-0808">Transferase</keyword>
<reference evidence="2 3" key="1">
    <citation type="journal article" date="2019" name="Nat. Ecol. Evol.">
        <title>Megaphylogeny resolves global patterns of mushroom evolution.</title>
        <authorList>
            <person name="Varga T."/>
            <person name="Krizsan K."/>
            <person name="Foldi C."/>
            <person name="Dima B."/>
            <person name="Sanchez-Garcia M."/>
            <person name="Sanchez-Ramirez S."/>
            <person name="Szollosi G.J."/>
            <person name="Szarkandi J.G."/>
            <person name="Papp V."/>
            <person name="Albert L."/>
            <person name="Andreopoulos W."/>
            <person name="Angelini C."/>
            <person name="Antonin V."/>
            <person name="Barry K.W."/>
            <person name="Bougher N.L."/>
            <person name="Buchanan P."/>
            <person name="Buyck B."/>
            <person name="Bense V."/>
            <person name="Catcheside P."/>
            <person name="Chovatia M."/>
            <person name="Cooper J."/>
            <person name="Damon W."/>
            <person name="Desjardin D."/>
            <person name="Finy P."/>
            <person name="Geml J."/>
            <person name="Haridas S."/>
            <person name="Hughes K."/>
            <person name="Justo A."/>
            <person name="Karasinski D."/>
            <person name="Kautmanova I."/>
            <person name="Kiss B."/>
            <person name="Kocsube S."/>
            <person name="Kotiranta H."/>
            <person name="LaButti K.M."/>
            <person name="Lechner B.E."/>
            <person name="Liimatainen K."/>
            <person name="Lipzen A."/>
            <person name="Lukacs Z."/>
            <person name="Mihaltcheva S."/>
            <person name="Morgado L.N."/>
            <person name="Niskanen T."/>
            <person name="Noordeloos M.E."/>
            <person name="Ohm R.A."/>
            <person name="Ortiz-Santana B."/>
            <person name="Ovrebo C."/>
            <person name="Racz N."/>
            <person name="Riley R."/>
            <person name="Savchenko A."/>
            <person name="Shiryaev A."/>
            <person name="Soop K."/>
            <person name="Spirin V."/>
            <person name="Szebenyi C."/>
            <person name="Tomsovsky M."/>
            <person name="Tulloss R.E."/>
            <person name="Uehling J."/>
            <person name="Grigoriev I.V."/>
            <person name="Vagvolgyi C."/>
            <person name="Papp T."/>
            <person name="Martin F.M."/>
            <person name="Miettinen O."/>
            <person name="Hibbett D.S."/>
            <person name="Nagy L.G."/>
        </authorList>
    </citation>
    <scope>NUCLEOTIDE SEQUENCE [LARGE SCALE GENOMIC DNA]</scope>
    <source>
        <strain evidence="2 3">CBS 121175</strain>
    </source>
</reference>
<dbReference type="SUPFAM" id="SSF56112">
    <property type="entry name" value="Protein kinase-like (PK-like)"/>
    <property type="match status" value="1"/>
</dbReference>
<dbReference type="EMBL" id="ML210269">
    <property type="protein sequence ID" value="TFK21392.1"/>
    <property type="molecule type" value="Genomic_DNA"/>
</dbReference>